<keyword evidence="2" id="KW-1185">Reference proteome</keyword>
<proteinExistence type="predicted"/>
<dbReference type="GeneID" id="90542626"/>
<sequence>MFVPLSLIIDLNRIVTNNQENNIKDFMACSEILFGETANLKYNNYIQGRAISNLIFNSIFDEIKFPIKSQPNWPKDNEKKDYEISRKDFNDILIWNAQKGAFNLRKRHGKKSVIFEFLYSLGALTRSLYNMLVFYEIKFKSMNANKLKMLISKHLNIIMDANKSYKFKQVFNTEDYINIIEDIKYILEVPINSENIANLRRINHNTRYNVLDDSNSGFEVKQNLTASLDILSLE</sequence>
<accession>A0AAX4JFM0</accession>
<dbReference type="AlphaFoldDB" id="A0AAX4JFM0"/>
<reference evidence="1" key="1">
    <citation type="journal article" date="2024" name="BMC Genomics">
        <title>Functional annotation of a divergent genome using sequence and structure-based similarity.</title>
        <authorList>
            <person name="Svedberg D."/>
            <person name="Winiger R.R."/>
            <person name="Berg A."/>
            <person name="Sharma H."/>
            <person name="Tellgren-Roth C."/>
            <person name="Debrunner-Vossbrinck B.A."/>
            <person name="Vossbrinck C.R."/>
            <person name="Barandun J."/>
        </authorList>
    </citation>
    <scope>NUCLEOTIDE SEQUENCE</scope>
    <source>
        <strain evidence="1">Illinois isolate</strain>
    </source>
</reference>
<evidence type="ECO:0000313" key="1">
    <source>
        <dbReference type="EMBL" id="WUR04794.1"/>
    </source>
</evidence>
<dbReference type="Proteomes" id="UP001334084">
    <property type="component" value="Chromosome 10"/>
</dbReference>
<organism evidence="1 2">
    <name type="scientific">Vairimorpha necatrix</name>
    <dbReference type="NCBI Taxonomy" id="6039"/>
    <lineage>
        <taxon>Eukaryota</taxon>
        <taxon>Fungi</taxon>
        <taxon>Fungi incertae sedis</taxon>
        <taxon>Microsporidia</taxon>
        <taxon>Nosematidae</taxon>
        <taxon>Vairimorpha</taxon>
    </lineage>
</organism>
<dbReference type="KEGG" id="vnx:VNE69_10144"/>
<gene>
    <name evidence="1" type="ORF">VNE69_10144</name>
</gene>
<dbReference type="EMBL" id="CP142735">
    <property type="protein sequence ID" value="WUR04794.1"/>
    <property type="molecule type" value="Genomic_DNA"/>
</dbReference>
<dbReference type="RefSeq" id="XP_065330939.1">
    <property type="nucleotide sequence ID" value="XM_065474867.1"/>
</dbReference>
<name>A0AAX4JFM0_9MICR</name>
<protein>
    <submittedName>
        <fullName evidence="1">Uncharacterized protein</fullName>
    </submittedName>
</protein>
<evidence type="ECO:0000313" key="2">
    <source>
        <dbReference type="Proteomes" id="UP001334084"/>
    </source>
</evidence>